<dbReference type="SMART" id="SM00849">
    <property type="entry name" value="Lactamase_B"/>
    <property type="match status" value="1"/>
</dbReference>
<dbReference type="Pfam" id="PF12706">
    <property type="entry name" value="Lactamase_B_2"/>
    <property type="match status" value="1"/>
</dbReference>
<sequence>MDVKVTFLGHATFLVEAGEDRILIDPHLAPDNPACPVTVDNFVGSVDSAGDLGGRSTSAEPDYILVTHGHFDHVSGLKELAARTRATVVAGYEICQWLSEVPDDRKVGMQPGGGKLFSFGHLYMTAALHGSMLPDGSYGGIAAGLLIRFNNGKVLYHAGDTGLTYEMRMIGERNEVDLALLPIGDLLTMGPEDAVVAAQFVNAKGVVPMHYNTFPGIEQDPNRFADLLEAEGIGCQILEAGGETIL</sequence>
<dbReference type="NCBIfam" id="NF001911">
    <property type="entry name" value="PRK00685.1"/>
    <property type="match status" value="1"/>
</dbReference>
<reference evidence="4" key="1">
    <citation type="submission" date="2019-09" db="EMBL/GenBank/DDBJ databases">
        <title>Characterisation of the sponge microbiome using genome-centric metagenomics.</title>
        <authorList>
            <person name="Engelberts J.P."/>
            <person name="Robbins S.J."/>
            <person name="De Goeij J.M."/>
            <person name="Aranda M."/>
            <person name="Bell S.C."/>
            <person name="Webster N.S."/>
        </authorList>
    </citation>
    <scope>NUCLEOTIDE SEQUENCE</scope>
    <source>
        <strain evidence="4">SB0662_bin_9</strain>
    </source>
</reference>
<evidence type="ECO:0000256" key="1">
    <source>
        <dbReference type="ARBA" id="ARBA00022801"/>
    </source>
</evidence>
<gene>
    <name evidence="4" type="ORF">F4Y08_08425</name>
</gene>
<feature type="domain" description="Metallo-beta-lactamase" evidence="3">
    <location>
        <begin position="9"/>
        <end position="210"/>
    </location>
</feature>
<dbReference type="InterPro" id="IPR001279">
    <property type="entry name" value="Metallo-B-lactamas"/>
</dbReference>
<dbReference type="HAMAP" id="MF_00457">
    <property type="entry name" value="UPF0173"/>
    <property type="match status" value="1"/>
</dbReference>
<dbReference type="InterPro" id="IPR036866">
    <property type="entry name" value="RibonucZ/Hydroxyglut_hydro"/>
</dbReference>
<protein>
    <recommendedName>
        <fullName evidence="2">UPF0173 metal-dependent hydrolase F4Y08_08425</fullName>
    </recommendedName>
</protein>
<dbReference type="PANTHER" id="PTHR43546">
    <property type="entry name" value="UPF0173 METAL-DEPENDENT HYDROLASE MJ1163-RELATED"/>
    <property type="match status" value="1"/>
</dbReference>
<dbReference type="PANTHER" id="PTHR43546:SF3">
    <property type="entry name" value="UPF0173 METAL-DEPENDENT HYDROLASE MJ1163"/>
    <property type="match status" value="1"/>
</dbReference>
<proteinExistence type="inferred from homology"/>
<organism evidence="4">
    <name type="scientific">Caldilineaceae bacterium SB0662_bin_9</name>
    <dbReference type="NCBI Taxonomy" id="2605258"/>
    <lineage>
        <taxon>Bacteria</taxon>
        <taxon>Bacillati</taxon>
        <taxon>Chloroflexota</taxon>
        <taxon>Caldilineae</taxon>
        <taxon>Caldilineales</taxon>
        <taxon>Caldilineaceae</taxon>
    </lineage>
</organism>
<evidence type="ECO:0000313" key="4">
    <source>
        <dbReference type="EMBL" id="MYD90344.1"/>
    </source>
</evidence>
<dbReference type="InterPro" id="IPR050114">
    <property type="entry name" value="UPF0173_UPF0282_UlaG_hydrolase"/>
</dbReference>
<keyword evidence="1 2" id="KW-0378">Hydrolase</keyword>
<comment type="caution">
    <text evidence="4">The sequence shown here is derived from an EMBL/GenBank/DDBJ whole genome shotgun (WGS) entry which is preliminary data.</text>
</comment>
<dbReference type="AlphaFoldDB" id="A0A6B1DVF6"/>
<evidence type="ECO:0000256" key="2">
    <source>
        <dbReference type="HAMAP-Rule" id="MF_00457"/>
    </source>
</evidence>
<dbReference type="InterPro" id="IPR022877">
    <property type="entry name" value="UPF0173"/>
</dbReference>
<accession>A0A6B1DVF6</accession>
<dbReference type="SUPFAM" id="SSF56281">
    <property type="entry name" value="Metallo-hydrolase/oxidoreductase"/>
    <property type="match status" value="1"/>
</dbReference>
<evidence type="ECO:0000259" key="3">
    <source>
        <dbReference type="SMART" id="SM00849"/>
    </source>
</evidence>
<name>A0A6B1DVF6_9CHLR</name>
<dbReference type="GO" id="GO:0016787">
    <property type="term" value="F:hydrolase activity"/>
    <property type="evidence" value="ECO:0007669"/>
    <property type="project" value="UniProtKB-UniRule"/>
</dbReference>
<dbReference type="EMBL" id="VXPY01000058">
    <property type="protein sequence ID" value="MYD90344.1"/>
    <property type="molecule type" value="Genomic_DNA"/>
</dbReference>
<comment type="similarity">
    <text evidence="2">Belongs to the UPF0173 family.</text>
</comment>
<dbReference type="Gene3D" id="3.60.15.10">
    <property type="entry name" value="Ribonuclease Z/Hydroxyacylglutathione hydrolase-like"/>
    <property type="match status" value="1"/>
</dbReference>